<keyword evidence="1" id="KW-0862">Zinc</keyword>
<dbReference type="PANTHER" id="PTHR30037:SF4">
    <property type="entry name" value="DNA-3-METHYLADENINE GLYCOSYLASE I"/>
    <property type="match status" value="1"/>
</dbReference>
<dbReference type="GO" id="GO:0008725">
    <property type="term" value="F:DNA-3-methyladenine glycosylase activity"/>
    <property type="evidence" value="ECO:0007669"/>
    <property type="project" value="InterPro"/>
</dbReference>
<evidence type="ECO:0000256" key="1">
    <source>
        <dbReference type="PIRSR" id="PIRSR605019-1"/>
    </source>
</evidence>
<dbReference type="GO" id="GO:0046872">
    <property type="term" value="F:metal ion binding"/>
    <property type="evidence" value="ECO:0007669"/>
    <property type="project" value="UniProtKB-KW"/>
</dbReference>
<dbReference type="InterPro" id="IPR005019">
    <property type="entry name" value="Adenine_glyco"/>
</dbReference>
<feature type="binding site" evidence="1">
    <location>
        <position position="10"/>
    </location>
    <ligand>
        <name>Zn(2+)</name>
        <dbReference type="ChEBI" id="CHEBI:29105"/>
    </ligand>
</feature>
<accession>V9TTV5</accession>
<gene>
    <name evidence="2" type="primary">tag</name>
    <name evidence="2" type="ORF">P856_376</name>
</gene>
<dbReference type="PANTHER" id="PTHR30037">
    <property type="entry name" value="DNA-3-METHYLADENINE GLYCOSYLASE 1"/>
    <property type="match status" value="1"/>
</dbReference>
<dbReference type="Gene3D" id="1.10.340.30">
    <property type="entry name" value="Hypothetical protein, domain 2"/>
    <property type="match status" value="1"/>
</dbReference>
<dbReference type="EMBL" id="CP006745">
    <property type="protein sequence ID" value="AHC73597.1"/>
    <property type="molecule type" value="Genomic_DNA"/>
</dbReference>
<keyword evidence="2" id="KW-0378">Hydrolase</keyword>
<dbReference type="Pfam" id="PF03352">
    <property type="entry name" value="Adenine_glyco"/>
    <property type="match status" value="1"/>
</dbReference>
<dbReference type="eggNOG" id="COG2818">
    <property type="taxonomic scope" value="Bacteria"/>
</dbReference>
<dbReference type="RefSeq" id="WP_044214861.1">
    <property type="nucleotide sequence ID" value="NZ_CP006745.1"/>
</dbReference>
<dbReference type="HOGENOM" id="CLU_083758_1_0_5"/>
<sequence length="207" mass="23923">MIIDETVLCCSLLGAHSDYIAYHNDEWGRPVCEDNLLFEMICLESFQSGLSWLTVLRKRDAFRSSFVGFDFYNVAKFSDVEIKKILEDRKIIRHHGKIRSVVNNAQRAVQLVEEAGSLSAFMWSFEPNRNLEQAQLGEDDILVPNKNDEKWAASISLSKALKKRGWQFLGPKNVYSFMQSVGIINDHLRKCAFWDVCQQERALFKRP</sequence>
<dbReference type="Proteomes" id="UP000018700">
    <property type="component" value="Chromosome"/>
</dbReference>
<dbReference type="GO" id="GO:0006284">
    <property type="term" value="P:base-excision repair"/>
    <property type="evidence" value="ECO:0007669"/>
    <property type="project" value="InterPro"/>
</dbReference>
<dbReference type="InterPro" id="IPR052891">
    <property type="entry name" value="DNA-3mA_glycosylase"/>
</dbReference>
<feature type="binding site" evidence="1">
    <location>
        <position position="187"/>
    </location>
    <ligand>
        <name>Zn(2+)</name>
        <dbReference type="ChEBI" id="CHEBI:29105"/>
    </ligand>
</feature>
<proteinExistence type="predicted"/>
<dbReference type="InterPro" id="IPR011257">
    <property type="entry name" value="DNA_glycosylase"/>
</dbReference>
<keyword evidence="2" id="KW-0326">Glycosidase</keyword>
<keyword evidence="3" id="KW-1185">Reference proteome</keyword>
<keyword evidence="1" id="KW-0479">Metal-binding</keyword>
<organism evidence="2 3">
    <name type="scientific">Candidatus Endolissoclinum faulkneri L5</name>
    <dbReference type="NCBI Taxonomy" id="1401328"/>
    <lineage>
        <taxon>Bacteria</taxon>
        <taxon>Pseudomonadati</taxon>
        <taxon>Pseudomonadota</taxon>
        <taxon>Alphaproteobacteria</taxon>
        <taxon>Rhodospirillales</taxon>
        <taxon>Rhodospirillaceae</taxon>
        <taxon>Candidatus Endolissoclinum</taxon>
    </lineage>
</organism>
<evidence type="ECO:0000313" key="2">
    <source>
        <dbReference type="EMBL" id="AHC73597.1"/>
    </source>
</evidence>
<dbReference type="KEGG" id="efk:P856_376"/>
<name>V9TTV5_9PROT</name>
<feature type="binding site" evidence="1">
    <location>
        <position position="191"/>
    </location>
    <ligand>
        <name>Zn(2+)</name>
        <dbReference type="ChEBI" id="CHEBI:29105"/>
    </ligand>
</feature>
<dbReference type="OrthoDB" id="9807664at2"/>
<reference evidence="2 3" key="1">
    <citation type="journal article" date="2013" name="PLoS ONE">
        <title>Bacterial endosymbiosis in a chordate host: long-term co-evolution and conservation of secondary metabolism.</title>
        <authorList>
            <person name="Kwan J.C."/>
            <person name="Schmidt E.W."/>
        </authorList>
    </citation>
    <scope>NUCLEOTIDE SEQUENCE [LARGE SCALE GENOMIC DNA]</scope>
    <source>
        <strain evidence="3">faulkneri L5</strain>
    </source>
</reference>
<dbReference type="PATRIC" id="fig|1401328.3.peg.367"/>
<feature type="binding site" evidence="1">
    <location>
        <position position="23"/>
    </location>
    <ligand>
        <name>Zn(2+)</name>
        <dbReference type="ChEBI" id="CHEBI:29105"/>
    </ligand>
</feature>
<evidence type="ECO:0000313" key="3">
    <source>
        <dbReference type="Proteomes" id="UP000018700"/>
    </source>
</evidence>
<dbReference type="SUPFAM" id="SSF48150">
    <property type="entry name" value="DNA-glycosylase"/>
    <property type="match status" value="1"/>
</dbReference>
<protein>
    <submittedName>
        <fullName evidence="2">DNA-3-methyladenine glycosidase I</fullName>
    </submittedName>
</protein>
<dbReference type="AlphaFoldDB" id="V9TTV5"/>